<name>A0A0D0GFJ1_9SPHI</name>
<gene>
    <name evidence="2" type="ORF">TH53_23755</name>
</gene>
<dbReference type="Proteomes" id="UP000032049">
    <property type="component" value="Unassembled WGS sequence"/>
</dbReference>
<feature type="transmembrane region" description="Helical" evidence="1">
    <location>
        <begin position="61"/>
        <end position="82"/>
    </location>
</feature>
<keyword evidence="3" id="KW-1185">Reference proteome</keyword>
<dbReference type="PANTHER" id="PTHR37305">
    <property type="entry name" value="INTEGRAL MEMBRANE PROTEIN-RELATED"/>
    <property type="match status" value="1"/>
</dbReference>
<evidence type="ECO:0000313" key="2">
    <source>
        <dbReference type="EMBL" id="KIO74900.1"/>
    </source>
</evidence>
<sequence>MIQLLKVELKKITNYRTFWVFITLYAVTLGILALNLRNVFVKDGVNLDNMPILKFPDVWHTATYIAGFFNIILAIFVIISITNEYEFRTIRQNIIDGWSRRDFLIAKLWPIFLLSIGAAMYVFLITYGIGLSNSEDTSFAVSMHNSEFIFAFMFQSFIYLCFAFLLGLLFKKPGIAIGVLLLYSAVIEPLLGFNLPGYIGNYLPVSSIRNIIELPFLKYGVSNAQKFISAQSLIVPGCYGIIFILIASLVLKKKDL</sequence>
<evidence type="ECO:0000313" key="3">
    <source>
        <dbReference type="Proteomes" id="UP000032049"/>
    </source>
</evidence>
<dbReference type="EMBL" id="JXRA01000127">
    <property type="protein sequence ID" value="KIO74900.1"/>
    <property type="molecule type" value="Genomic_DNA"/>
</dbReference>
<proteinExistence type="predicted"/>
<dbReference type="PANTHER" id="PTHR37305:SF1">
    <property type="entry name" value="MEMBRANE PROTEIN"/>
    <property type="match status" value="1"/>
</dbReference>
<feature type="transmembrane region" description="Helical" evidence="1">
    <location>
        <begin position="227"/>
        <end position="251"/>
    </location>
</feature>
<dbReference type="OrthoDB" id="1452202at2"/>
<keyword evidence="1" id="KW-0472">Membrane</keyword>
<keyword evidence="1" id="KW-0812">Transmembrane</keyword>
<dbReference type="AlphaFoldDB" id="A0A0D0GFJ1"/>
<keyword evidence="1" id="KW-1133">Transmembrane helix</keyword>
<feature type="transmembrane region" description="Helical" evidence="1">
    <location>
        <begin position="149"/>
        <end position="170"/>
    </location>
</feature>
<organism evidence="2 3">
    <name type="scientific">Pedobacter lusitanus</name>
    <dbReference type="NCBI Taxonomy" id="1503925"/>
    <lineage>
        <taxon>Bacteria</taxon>
        <taxon>Pseudomonadati</taxon>
        <taxon>Bacteroidota</taxon>
        <taxon>Sphingobacteriia</taxon>
        <taxon>Sphingobacteriales</taxon>
        <taxon>Sphingobacteriaceae</taxon>
        <taxon>Pedobacter</taxon>
    </lineage>
</organism>
<dbReference type="STRING" id="1503925.TH53_23755"/>
<feature type="transmembrane region" description="Helical" evidence="1">
    <location>
        <begin position="103"/>
        <end position="129"/>
    </location>
</feature>
<dbReference type="RefSeq" id="WP_041886414.1">
    <property type="nucleotide sequence ID" value="NZ_CP157278.1"/>
</dbReference>
<protein>
    <submittedName>
        <fullName evidence="2">Uncharacterized protein</fullName>
    </submittedName>
</protein>
<reference evidence="2 3" key="1">
    <citation type="submission" date="2015-01" db="EMBL/GenBank/DDBJ databases">
        <title>Draft genome sequence of Pedobacter sp. NL19 isolated from sludge of an effluent treatment pond in an abandoned uranium mine.</title>
        <authorList>
            <person name="Santos T."/>
            <person name="Caetano T."/>
            <person name="Covas C."/>
            <person name="Cruz A."/>
            <person name="Mendo S."/>
        </authorList>
    </citation>
    <scope>NUCLEOTIDE SEQUENCE [LARGE SCALE GENOMIC DNA]</scope>
    <source>
        <strain evidence="2 3">NL19</strain>
    </source>
</reference>
<accession>A0A0D0GFJ1</accession>
<dbReference type="Pfam" id="PF12730">
    <property type="entry name" value="ABC2_membrane_4"/>
    <property type="match status" value="1"/>
</dbReference>
<evidence type="ECO:0000256" key="1">
    <source>
        <dbReference type="SAM" id="Phobius"/>
    </source>
</evidence>
<feature type="transmembrane region" description="Helical" evidence="1">
    <location>
        <begin position="177"/>
        <end position="199"/>
    </location>
</feature>
<comment type="caution">
    <text evidence="2">The sequence shown here is derived from an EMBL/GenBank/DDBJ whole genome shotgun (WGS) entry which is preliminary data.</text>
</comment>
<feature type="transmembrane region" description="Helical" evidence="1">
    <location>
        <begin position="18"/>
        <end position="41"/>
    </location>
</feature>